<dbReference type="Gene3D" id="3.40.50.150">
    <property type="entry name" value="Vaccinia Virus protein VP39"/>
    <property type="match status" value="1"/>
</dbReference>
<protein>
    <submittedName>
        <fullName evidence="4">Putative O-methyltransferase YrrM</fullName>
    </submittedName>
</protein>
<keyword evidence="2 4" id="KW-0808">Transferase</keyword>
<dbReference type="RefSeq" id="WP_121369752.1">
    <property type="nucleotide sequence ID" value="NZ_RBKS01000001.1"/>
</dbReference>
<dbReference type="Proteomes" id="UP000280008">
    <property type="component" value="Unassembled WGS sequence"/>
</dbReference>
<dbReference type="SUPFAM" id="SSF53335">
    <property type="entry name" value="S-adenosyl-L-methionine-dependent methyltransferases"/>
    <property type="match status" value="1"/>
</dbReference>
<evidence type="ECO:0000256" key="2">
    <source>
        <dbReference type="ARBA" id="ARBA00022679"/>
    </source>
</evidence>
<gene>
    <name evidence="4" type="ORF">C8E83_2027</name>
</gene>
<evidence type="ECO:0000313" key="4">
    <source>
        <dbReference type="EMBL" id="RKR74893.1"/>
    </source>
</evidence>
<dbReference type="GO" id="GO:0008757">
    <property type="term" value="F:S-adenosylmethionine-dependent methyltransferase activity"/>
    <property type="evidence" value="ECO:0007669"/>
    <property type="project" value="TreeGrafter"/>
</dbReference>
<proteinExistence type="predicted"/>
<keyword evidence="3" id="KW-0949">S-adenosyl-L-methionine</keyword>
<dbReference type="InterPro" id="IPR050362">
    <property type="entry name" value="Cation-dep_OMT"/>
</dbReference>
<evidence type="ECO:0000313" key="5">
    <source>
        <dbReference type="Proteomes" id="UP000280008"/>
    </source>
</evidence>
<reference evidence="4 5" key="1">
    <citation type="submission" date="2018-10" db="EMBL/GenBank/DDBJ databases">
        <title>Sequencing the genomes of 1000 actinobacteria strains.</title>
        <authorList>
            <person name="Klenk H.-P."/>
        </authorList>
    </citation>
    <scope>NUCLEOTIDE SEQUENCE [LARGE SCALE GENOMIC DNA]</scope>
    <source>
        <strain evidence="4 5">DSM 17894</strain>
    </source>
</reference>
<dbReference type="GO" id="GO:0008171">
    <property type="term" value="F:O-methyltransferase activity"/>
    <property type="evidence" value="ECO:0007669"/>
    <property type="project" value="InterPro"/>
</dbReference>
<dbReference type="PANTHER" id="PTHR10509">
    <property type="entry name" value="O-METHYLTRANSFERASE-RELATED"/>
    <property type="match status" value="1"/>
</dbReference>
<dbReference type="EMBL" id="RBKS01000001">
    <property type="protein sequence ID" value="RKR74893.1"/>
    <property type="molecule type" value="Genomic_DNA"/>
</dbReference>
<comment type="caution">
    <text evidence="4">The sequence shown here is derived from an EMBL/GenBank/DDBJ whole genome shotgun (WGS) entry which is preliminary data.</text>
</comment>
<organism evidence="4 5">
    <name type="scientific">Frondihabitans australicus</name>
    <dbReference type="NCBI Taxonomy" id="386892"/>
    <lineage>
        <taxon>Bacteria</taxon>
        <taxon>Bacillati</taxon>
        <taxon>Actinomycetota</taxon>
        <taxon>Actinomycetes</taxon>
        <taxon>Micrococcales</taxon>
        <taxon>Microbacteriaceae</taxon>
        <taxon>Frondihabitans</taxon>
    </lineage>
</organism>
<sequence length="208" mass="21814">MPHRESSWKFAEELVTESDAITLARQHSVEAGVDTVSPGVGAQLAVATSLLKARSIIEIGTGLGVSGLWLLHGAPDATLTSIDTEVDHQQSAREAFALAGVPAARVRMITGRASEVLPRMNEAAYDVVLVDADPEGVIEYVEHALRLARTGGIVLVAHALADGRVANPAARDRVVSDLRTLLTEVSSSPAVISSLATAGDGLLQLVKR</sequence>
<dbReference type="OrthoDB" id="4774874at2"/>
<dbReference type="PANTHER" id="PTHR10509:SF85">
    <property type="entry name" value="O-METHYLTRANSFERASE RV1220C-RELATED"/>
    <property type="match status" value="1"/>
</dbReference>
<dbReference type="Pfam" id="PF01596">
    <property type="entry name" value="Methyltransf_3"/>
    <property type="match status" value="1"/>
</dbReference>
<evidence type="ECO:0000256" key="1">
    <source>
        <dbReference type="ARBA" id="ARBA00022603"/>
    </source>
</evidence>
<keyword evidence="1 4" id="KW-0489">Methyltransferase</keyword>
<dbReference type="AlphaFoldDB" id="A0A495IFV0"/>
<keyword evidence="5" id="KW-1185">Reference proteome</keyword>
<dbReference type="PROSITE" id="PS51682">
    <property type="entry name" value="SAM_OMT_I"/>
    <property type="match status" value="1"/>
</dbReference>
<name>A0A495IFV0_9MICO</name>
<dbReference type="InterPro" id="IPR029063">
    <property type="entry name" value="SAM-dependent_MTases_sf"/>
</dbReference>
<dbReference type="InterPro" id="IPR002935">
    <property type="entry name" value="SAM_O-MeTrfase"/>
</dbReference>
<dbReference type="CDD" id="cd02440">
    <property type="entry name" value="AdoMet_MTases"/>
    <property type="match status" value="1"/>
</dbReference>
<dbReference type="GO" id="GO:0032259">
    <property type="term" value="P:methylation"/>
    <property type="evidence" value="ECO:0007669"/>
    <property type="project" value="UniProtKB-KW"/>
</dbReference>
<accession>A0A495IFV0</accession>
<evidence type="ECO:0000256" key="3">
    <source>
        <dbReference type="ARBA" id="ARBA00022691"/>
    </source>
</evidence>